<dbReference type="InParanoid" id="A0A067N6E7"/>
<feature type="non-terminal residue" evidence="2">
    <location>
        <position position="225"/>
    </location>
</feature>
<feature type="region of interest" description="Disordered" evidence="1">
    <location>
        <begin position="183"/>
        <end position="225"/>
    </location>
</feature>
<dbReference type="Proteomes" id="UP000027195">
    <property type="component" value="Unassembled WGS sequence"/>
</dbReference>
<dbReference type="AlphaFoldDB" id="A0A067N6E7"/>
<dbReference type="HOGENOM" id="CLU_1232429_0_0_1"/>
<feature type="compositionally biased region" description="Low complexity" evidence="1">
    <location>
        <begin position="200"/>
        <end position="213"/>
    </location>
</feature>
<keyword evidence="3" id="KW-1185">Reference proteome</keyword>
<evidence type="ECO:0000256" key="1">
    <source>
        <dbReference type="SAM" id="MobiDB-lite"/>
    </source>
</evidence>
<name>A0A067N6E7_BOTB1</name>
<accession>A0A067N6E7</accession>
<dbReference type="EMBL" id="KL198018">
    <property type="protein sequence ID" value="KDQ19712.1"/>
    <property type="molecule type" value="Genomic_DNA"/>
</dbReference>
<feature type="compositionally biased region" description="Polar residues" evidence="1">
    <location>
        <begin position="214"/>
        <end position="225"/>
    </location>
</feature>
<organism evidence="2 3">
    <name type="scientific">Botryobasidium botryosum (strain FD-172 SS1)</name>
    <dbReference type="NCBI Taxonomy" id="930990"/>
    <lineage>
        <taxon>Eukaryota</taxon>
        <taxon>Fungi</taxon>
        <taxon>Dikarya</taxon>
        <taxon>Basidiomycota</taxon>
        <taxon>Agaricomycotina</taxon>
        <taxon>Agaricomycetes</taxon>
        <taxon>Cantharellales</taxon>
        <taxon>Botryobasidiaceae</taxon>
        <taxon>Botryobasidium</taxon>
    </lineage>
</organism>
<evidence type="ECO:0000313" key="3">
    <source>
        <dbReference type="Proteomes" id="UP000027195"/>
    </source>
</evidence>
<sequence length="225" mass="24520">MASFCMPRWSLQQDELISPAWRACSPFSITVLSCHGHLLDTPLEISNGGVLPSISQTRPDPYRDHDPYTTQMLSRTLVQVLASGLSSGTAGEPGASSRDGNAMGVILDGRKRSASNSWSSPSLRRGPYPNILKSLETIWVSSRDGGRGAAETGQQTSCSDESKWLLRALTPHASHAMFPANPTLQTAHQEDDTLPRIYFSPQSQSPPSWPSSSRILMQNQPEENS</sequence>
<protein>
    <submittedName>
        <fullName evidence="2">Uncharacterized protein</fullName>
    </submittedName>
</protein>
<proteinExistence type="predicted"/>
<evidence type="ECO:0000313" key="2">
    <source>
        <dbReference type="EMBL" id="KDQ19712.1"/>
    </source>
</evidence>
<gene>
    <name evidence="2" type="ORF">BOTBODRAFT_125099</name>
</gene>
<reference evidence="3" key="1">
    <citation type="journal article" date="2014" name="Proc. Natl. Acad. Sci. U.S.A.">
        <title>Extensive sampling of basidiomycete genomes demonstrates inadequacy of the white-rot/brown-rot paradigm for wood decay fungi.</title>
        <authorList>
            <person name="Riley R."/>
            <person name="Salamov A.A."/>
            <person name="Brown D.W."/>
            <person name="Nagy L.G."/>
            <person name="Floudas D."/>
            <person name="Held B.W."/>
            <person name="Levasseur A."/>
            <person name="Lombard V."/>
            <person name="Morin E."/>
            <person name="Otillar R."/>
            <person name="Lindquist E.A."/>
            <person name="Sun H."/>
            <person name="LaButti K.M."/>
            <person name="Schmutz J."/>
            <person name="Jabbour D."/>
            <person name="Luo H."/>
            <person name="Baker S.E."/>
            <person name="Pisabarro A.G."/>
            <person name="Walton J.D."/>
            <person name="Blanchette R.A."/>
            <person name="Henrissat B."/>
            <person name="Martin F."/>
            <person name="Cullen D."/>
            <person name="Hibbett D.S."/>
            <person name="Grigoriev I.V."/>
        </authorList>
    </citation>
    <scope>NUCLEOTIDE SEQUENCE [LARGE SCALE GENOMIC DNA]</scope>
    <source>
        <strain evidence="3">FD-172 SS1</strain>
    </source>
</reference>